<dbReference type="SUPFAM" id="SSF51120">
    <property type="entry name" value="beta-Roll"/>
    <property type="match status" value="1"/>
</dbReference>
<dbReference type="InterPro" id="IPR011049">
    <property type="entry name" value="Serralysin-like_metalloprot_C"/>
</dbReference>
<evidence type="ECO:0000313" key="2">
    <source>
        <dbReference type="Proteomes" id="UP001062776"/>
    </source>
</evidence>
<sequence length="477" mass="47425">MSIVTIVGTSGTAIHVTVGGGRAQALAETYAQQMNDAYKQNQLTTVLLSEGNAVASAGTGSLLEGFVTTGGSFAPVGSFDFIGAGSWLNSHAGSQSVLLDEAVTINGAGLSSSDTLSILGGSTIGLTYEAGSAPKGSFLGVSGDNFFNGNNQSASWTIVTAAGNDTIMATNGTNDINAGAGNNVITLGQGINSVVSEGQDTITGEEGGVTELTLSGGNSLVSLGSNSHVSDNATIGSIISLGNDSTVQAGQGSTIHFTGANGTVMNASNDTVSAVGDLTVLHGSDQTLSVGGALKFIAGTGNSVITADQSTLWGADGLSARLSIGDNALWTGNQTGAQSNEMIDASSSAGSLEAWTGAGDQTIIGGQGADHFVFGTEYSGNSGATYATVTGGSGAANSFGVLAGHTAGDITITDFSAVNGNKFFLYNYKPSDAEAAIKDLLATATVQGGNTSVMLDNNMKVTFTGVTDLKASSFEIS</sequence>
<proteinExistence type="predicted"/>
<comment type="caution">
    <text evidence="1">The sequence shown here is derived from an EMBL/GenBank/DDBJ whole genome shotgun (WGS) entry which is preliminary data.</text>
</comment>
<dbReference type="RefSeq" id="WP_264814580.1">
    <property type="nucleotide sequence ID" value="NZ_BAPV01000004.1"/>
</dbReference>
<gene>
    <name evidence="1" type="ORF">AA0535_0779</name>
</gene>
<protein>
    <recommendedName>
        <fullName evidence="3">Outer membrane protein</fullName>
    </recommendedName>
</protein>
<keyword evidence="2" id="KW-1185">Reference proteome</keyword>
<name>A0ABQ0PZJ1_9PROT</name>
<evidence type="ECO:0008006" key="3">
    <source>
        <dbReference type="Google" id="ProtNLM"/>
    </source>
</evidence>
<organism evidence="1 2">
    <name type="scientific">Asaia krungthepensis NRIC 0535</name>
    <dbReference type="NCBI Taxonomy" id="1307925"/>
    <lineage>
        <taxon>Bacteria</taxon>
        <taxon>Pseudomonadati</taxon>
        <taxon>Pseudomonadota</taxon>
        <taxon>Alphaproteobacteria</taxon>
        <taxon>Acetobacterales</taxon>
        <taxon>Acetobacteraceae</taxon>
        <taxon>Asaia</taxon>
    </lineage>
</organism>
<evidence type="ECO:0000313" key="1">
    <source>
        <dbReference type="EMBL" id="GBQ85501.1"/>
    </source>
</evidence>
<reference evidence="1" key="1">
    <citation type="submission" date="2013-04" db="EMBL/GenBank/DDBJ databases">
        <title>The genome sequencing project of 58 acetic acid bacteria.</title>
        <authorList>
            <person name="Okamoto-Kainuma A."/>
            <person name="Ishikawa M."/>
            <person name="Umino S."/>
            <person name="Koizumi Y."/>
            <person name="Shiwa Y."/>
            <person name="Yoshikawa H."/>
            <person name="Matsutani M."/>
            <person name="Matsushita K."/>
        </authorList>
    </citation>
    <scope>NUCLEOTIDE SEQUENCE</scope>
    <source>
        <strain evidence="1">NRIC 0535</strain>
    </source>
</reference>
<dbReference type="EMBL" id="BAPV01000004">
    <property type="protein sequence ID" value="GBQ85501.1"/>
    <property type="molecule type" value="Genomic_DNA"/>
</dbReference>
<dbReference type="Proteomes" id="UP001062776">
    <property type="component" value="Unassembled WGS sequence"/>
</dbReference>
<accession>A0ABQ0PZJ1</accession>